<evidence type="ECO:0000313" key="3">
    <source>
        <dbReference type="EMBL" id="QDB80651.1"/>
    </source>
</evidence>
<keyword evidence="2" id="KW-0808">Transferase</keyword>
<evidence type="ECO:0000256" key="2">
    <source>
        <dbReference type="ARBA" id="ARBA00022679"/>
    </source>
</evidence>
<keyword evidence="4" id="KW-1185">Reference proteome</keyword>
<dbReference type="Proteomes" id="UP000313948">
    <property type="component" value="Chromosome"/>
</dbReference>
<dbReference type="PANTHER" id="PTHR12526:SF510">
    <property type="entry name" value="D-INOSITOL 3-PHOSPHATE GLYCOSYLTRANSFERASE"/>
    <property type="match status" value="1"/>
</dbReference>
<dbReference type="Pfam" id="PF13692">
    <property type="entry name" value="Glyco_trans_1_4"/>
    <property type="match status" value="1"/>
</dbReference>
<name>A0ABX5VSG1_9MICO</name>
<keyword evidence="1" id="KW-0328">Glycosyltransferase</keyword>
<proteinExistence type="predicted"/>
<protein>
    <submittedName>
        <fullName evidence="3">Glycosyltransferase family 4 protein</fullName>
    </submittedName>
</protein>
<dbReference type="PANTHER" id="PTHR12526">
    <property type="entry name" value="GLYCOSYLTRANSFERASE"/>
    <property type="match status" value="1"/>
</dbReference>
<gene>
    <name evidence="3" type="ORF">FE251_03115</name>
</gene>
<dbReference type="EMBL" id="CP040899">
    <property type="protein sequence ID" value="QDB80651.1"/>
    <property type="molecule type" value="Genomic_DNA"/>
</dbReference>
<sequence length="362" mass="38648">MLAFGTYDVGRHPRVQVLVDGLRAHGDEVLELNRPLGLSTADKVRALRSPLALPGFALRMARRWASLAWGSRRFRGPGRPDAVLVGYLGHFDVLLARLLFPRTTIVLDHLIFAADTARDRGTPEGLRTRLLALLDRLALGAADVVVVDTEEHRALAPAGSDTVVVDVGATDAWFAAAAPQPPADEPLSVVFFGLFTPLQGTETLGRALRLLHERGVEVRVTLVGDGQDAPAVRESVAGLPWVTWHDWVAPGDLPGLVAAHDVCLGVFGTTDKARRVVPNKVYQGAAAGCAVVTSDTPPQRRVLGDSALFVPPGDAEALADALAGLAADREQLARLRDRARAWSGERFTAGAVTAPLEEVLAR</sequence>
<reference evidence="3 4" key="1">
    <citation type="submission" date="2019-05" db="EMBL/GenBank/DDBJ databases">
        <title>Georgenia *** sp. nov., and Georgenia *** sp. nov., isolated from the intestinal contents of plateau pika (Ochotona curzoniae) in the Qinghai-Tibet plateau of China.</title>
        <authorList>
            <person name="Tian Z."/>
        </authorList>
    </citation>
    <scope>NUCLEOTIDE SEQUENCE [LARGE SCALE GENOMIC DNA]</scope>
    <source>
        <strain evidence="3 4">Z294</strain>
    </source>
</reference>
<accession>A0ABX5VSG1</accession>
<evidence type="ECO:0000256" key="1">
    <source>
        <dbReference type="ARBA" id="ARBA00022676"/>
    </source>
</evidence>
<organism evidence="3 4">
    <name type="scientific">Georgenia wutianyii</name>
    <dbReference type="NCBI Taxonomy" id="2585135"/>
    <lineage>
        <taxon>Bacteria</taxon>
        <taxon>Bacillati</taxon>
        <taxon>Actinomycetota</taxon>
        <taxon>Actinomycetes</taxon>
        <taxon>Micrococcales</taxon>
        <taxon>Bogoriellaceae</taxon>
        <taxon>Georgenia</taxon>
    </lineage>
</organism>
<dbReference type="Gene3D" id="3.40.50.2000">
    <property type="entry name" value="Glycogen Phosphorylase B"/>
    <property type="match status" value="1"/>
</dbReference>
<evidence type="ECO:0000313" key="4">
    <source>
        <dbReference type="Proteomes" id="UP000313948"/>
    </source>
</evidence>
<dbReference type="SUPFAM" id="SSF53756">
    <property type="entry name" value="UDP-Glycosyltransferase/glycogen phosphorylase"/>
    <property type="match status" value="1"/>
</dbReference>